<sequence>MKKLVKVTALLLVAAAMFAGCKNNVEEEQPAKDAPLFSKDDVSITIDVNDIEVTDGDWVASVKDAGKIPTSDMGSEYPFGSGVIEMINFRKVEFTVAGSNVTFTYGYEKESGTLTLDNDPTEAEIAQLKENGCTVNGRVATFEEEGDAPKSELDNMLLSDVLSEAYGLTIKTNADHTKYFGEVKQTKGDYYTSEEFYLMKK</sequence>
<name>A0A1I3IRY7_9SPIR</name>
<evidence type="ECO:0000256" key="1">
    <source>
        <dbReference type="SAM" id="SignalP"/>
    </source>
</evidence>
<accession>A0A1I3IRY7</accession>
<proteinExistence type="predicted"/>
<evidence type="ECO:0000313" key="3">
    <source>
        <dbReference type="Proteomes" id="UP000182737"/>
    </source>
</evidence>
<gene>
    <name evidence="2" type="ORF">SAMN04487775_10294</name>
</gene>
<protein>
    <recommendedName>
        <fullName evidence="4">Lipoprotein</fullName>
    </recommendedName>
</protein>
<dbReference type="AlphaFoldDB" id="A0A1I3IRY7"/>
<dbReference type="Proteomes" id="UP000182737">
    <property type="component" value="Unassembled WGS sequence"/>
</dbReference>
<keyword evidence="3" id="KW-1185">Reference proteome</keyword>
<dbReference type="EMBL" id="FORI01000002">
    <property type="protein sequence ID" value="SFI50652.1"/>
    <property type="molecule type" value="Genomic_DNA"/>
</dbReference>
<feature type="signal peptide" evidence="1">
    <location>
        <begin position="1"/>
        <end position="19"/>
    </location>
</feature>
<evidence type="ECO:0000313" key="2">
    <source>
        <dbReference type="EMBL" id="SFI50652.1"/>
    </source>
</evidence>
<feature type="chain" id="PRO_5010282242" description="Lipoprotein" evidence="1">
    <location>
        <begin position="20"/>
        <end position="201"/>
    </location>
</feature>
<reference evidence="3" key="1">
    <citation type="submission" date="2016-10" db="EMBL/GenBank/DDBJ databases">
        <authorList>
            <person name="Varghese N."/>
            <person name="Submissions S."/>
        </authorList>
    </citation>
    <scope>NUCLEOTIDE SEQUENCE [LARGE SCALE GENOMIC DNA]</scope>
    <source>
        <strain evidence="3">XBD1002</strain>
    </source>
</reference>
<dbReference type="RefSeq" id="WP_074930443.1">
    <property type="nucleotide sequence ID" value="NZ_FORI01000002.1"/>
</dbReference>
<keyword evidence="1" id="KW-0732">Signal</keyword>
<dbReference type="PROSITE" id="PS51257">
    <property type="entry name" value="PROKAR_LIPOPROTEIN"/>
    <property type="match status" value="1"/>
</dbReference>
<organism evidence="2 3">
    <name type="scientific">Treponema bryantii</name>
    <dbReference type="NCBI Taxonomy" id="163"/>
    <lineage>
        <taxon>Bacteria</taxon>
        <taxon>Pseudomonadati</taxon>
        <taxon>Spirochaetota</taxon>
        <taxon>Spirochaetia</taxon>
        <taxon>Spirochaetales</taxon>
        <taxon>Treponemataceae</taxon>
        <taxon>Treponema</taxon>
    </lineage>
</organism>
<evidence type="ECO:0008006" key="4">
    <source>
        <dbReference type="Google" id="ProtNLM"/>
    </source>
</evidence>